<dbReference type="GO" id="GO:0008830">
    <property type="term" value="F:dTDP-4-dehydrorhamnose 3,5-epimerase activity"/>
    <property type="evidence" value="ECO:0007669"/>
    <property type="project" value="UniProtKB-UniRule"/>
</dbReference>
<evidence type="ECO:0000256" key="1">
    <source>
        <dbReference type="ARBA" id="ARBA00010154"/>
    </source>
</evidence>
<dbReference type="STRING" id="633440.SAMN05421869_1276"/>
<evidence type="ECO:0000256" key="2">
    <source>
        <dbReference type="PIRSR" id="PIRSR600888-1"/>
    </source>
</evidence>
<evidence type="ECO:0000313" key="5">
    <source>
        <dbReference type="EMBL" id="SDL53672.1"/>
    </source>
</evidence>
<dbReference type="InterPro" id="IPR000888">
    <property type="entry name" value="RmlC-like"/>
</dbReference>
<feature type="active site" description="Proton acceptor" evidence="2">
    <location>
        <position position="62"/>
    </location>
</feature>
<dbReference type="GO" id="GO:0019305">
    <property type="term" value="P:dTDP-rhamnose biosynthetic process"/>
    <property type="evidence" value="ECO:0007669"/>
    <property type="project" value="UniProtKB-UniRule"/>
</dbReference>
<comment type="subunit">
    <text evidence="4">Homodimer.</text>
</comment>
<dbReference type="Proteomes" id="UP000199202">
    <property type="component" value="Unassembled WGS sequence"/>
</dbReference>
<dbReference type="NCBIfam" id="TIGR01221">
    <property type="entry name" value="rmlC"/>
    <property type="match status" value="1"/>
</dbReference>
<proteinExistence type="inferred from homology"/>
<feature type="active site" description="Proton donor" evidence="2">
    <location>
        <position position="131"/>
    </location>
</feature>
<dbReference type="InterPro" id="IPR014710">
    <property type="entry name" value="RmlC-like_jellyroll"/>
</dbReference>
<feature type="site" description="Participates in a stacking interaction with the thymidine ring of dTDP-4-oxo-6-deoxyglucose" evidence="3">
    <location>
        <position position="137"/>
    </location>
</feature>
<dbReference type="EC" id="5.1.3.13" evidence="4"/>
<comment type="similarity">
    <text evidence="1 4">Belongs to the dTDP-4-dehydrorhamnose 3,5-epimerase family.</text>
</comment>
<dbReference type="GO" id="GO:0005829">
    <property type="term" value="C:cytosol"/>
    <property type="evidence" value="ECO:0007669"/>
    <property type="project" value="TreeGrafter"/>
</dbReference>
<dbReference type="CDD" id="cd00438">
    <property type="entry name" value="cupin_RmlC"/>
    <property type="match status" value="1"/>
</dbReference>
<dbReference type="RefSeq" id="WP_245765612.1">
    <property type="nucleotide sequence ID" value="NZ_FNDJ01000027.1"/>
</dbReference>
<evidence type="ECO:0000256" key="4">
    <source>
        <dbReference type="RuleBase" id="RU364069"/>
    </source>
</evidence>
<gene>
    <name evidence="5" type="ORF">SAMN05421869_1276</name>
</gene>
<dbReference type="GO" id="GO:0000271">
    <property type="term" value="P:polysaccharide biosynthetic process"/>
    <property type="evidence" value="ECO:0007669"/>
    <property type="project" value="TreeGrafter"/>
</dbReference>
<name>A0A1G9KVE6_9ACTN</name>
<evidence type="ECO:0000313" key="6">
    <source>
        <dbReference type="Proteomes" id="UP000199202"/>
    </source>
</evidence>
<sequence length="204" mass="22223">MRIRELGIGGAFLVEPKIFPDSRGLFLEVFKQPAFAEAVGHSLTVAQVNCSVSTRGTIRGLHAIHLPGQARYVSCPSGAIRDIVVDIRQGSPTYGEHVVAELSEDNRHALYLAEGLAHGFAPLTEQATVFYLCSSTWSPESSFEVNPLDPDLDLPWPRDLEPVLSDKDRAAPSLKEAERLGILPSYADCLARYAELATPDGVPR</sequence>
<dbReference type="Gene3D" id="2.60.120.10">
    <property type="entry name" value="Jelly Rolls"/>
    <property type="match status" value="1"/>
</dbReference>
<evidence type="ECO:0000256" key="3">
    <source>
        <dbReference type="PIRSR" id="PIRSR600888-3"/>
    </source>
</evidence>
<comment type="function">
    <text evidence="4">Catalyzes the epimerization of the C3' and C5'positions of dTDP-6-deoxy-D-xylo-4-hexulose, forming dTDP-6-deoxy-L-lyxo-4-hexulose.</text>
</comment>
<dbReference type="UniPathway" id="UPA00124"/>
<accession>A0A1G9KVE6</accession>
<keyword evidence="6" id="KW-1185">Reference proteome</keyword>
<dbReference type="InterPro" id="IPR011051">
    <property type="entry name" value="RmlC_Cupin_sf"/>
</dbReference>
<dbReference type="EMBL" id="FNDJ01000027">
    <property type="protein sequence ID" value="SDL53672.1"/>
    <property type="molecule type" value="Genomic_DNA"/>
</dbReference>
<protein>
    <recommendedName>
        <fullName evidence="4">dTDP-4-dehydrorhamnose 3,5-epimerase</fullName>
        <ecNumber evidence="4">5.1.3.13</ecNumber>
    </recommendedName>
    <alternativeName>
        <fullName evidence="4">Thymidine diphospho-4-keto-rhamnose 3,5-epimerase</fullName>
    </alternativeName>
</protein>
<reference evidence="5 6" key="1">
    <citation type="submission" date="2016-10" db="EMBL/GenBank/DDBJ databases">
        <authorList>
            <person name="de Groot N.N."/>
        </authorList>
    </citation>
    <scope>NUCLEOTIDE SEQUENCE [LARGE SCALE GENOMIC DNA]</scope>
    <source>
        <strain evidence="5 6">CGMCC 4.6533</strain>
    </source>
</reference>
<keyword evidence="4" id="KW-0413">Isomerase</keyword>
<dbReference type="SUPFAM" id="SSF51182">
    <property type="entry name" value="RmlC-like cupins"/>
    <property type="match status" value="1"/>
</dbReference>
<comment type="pathway">
    <text evidence="4">Carbohydrate biosynthesis; dTDP-L-rhamnose biosynthesis.</text>
</comment>
<dbReference type="AlphaFoldDB" id="A0A1G9KVE6"/>
<organism evidence="5 6">
    <name type="scientific">Nonomuraea jiangxiensis</name>
    <dbReference type="NCBI Taxonomy" id="633440"/>
    <lineage>
        <taxon>Bacteria</taxon>
        <taxon>Bacillati</taxon>
        <taxon>Actinomycetota</taxon>
        <taxon>Actinomycetes</taxon>
        <taxon>Streptosporangiales</taxon>
        <taxon>Streptosporangiaceae</taxon>
        <taxon>Nonomuraea</taxon>
    </lineage>
</organism>
<dbReference type="PANTHER" id="PTHR21047:SF2">
    <property type="entry name" value="THYMIDINE DIPHOSPHO-4-KETO-RHAMNOSE 3,5-EPIMERASE"/>
    <property type="match status" value="1"/>
</dbReference>
<dbReference type="PANTHER" id="PTHR21047">
    <property type="entry name" value="DTDP-6-DEOXY-D-GLUCOSE-3,5 EPIMERASE"/>
    <property type="match status" value="1"/>
</dbReference>
<dbReference type="Pfam" id="PF00908">
    <property type="entry name" value="dTDP_sugar_isom"/>
    <property type="match status" value="1"/>
</dbReference>
<comment type="catalytic activity">
    <reaction evidence="4">
        <text>dTDP-4-dehydro-6-deoxy-alpha-D-glucose = dTDP-4-dehydro-beta-L-rhamnose</text>
        <dbReference type="Rhea" id="RHEA:16969"/>
        <dbReference type="ChEBI" id="CHEBI:57649"/>
        <dbReference type="ChEBI" id="CHEBI:62830"/>
        <dbReference type="EC" id="5.1.3.13"/>
    </reaction>
</comment>